<dbReference type="AlphaFoldDB" id="A0A7K1GDZ1"/>
<sequence>MKCDVYLSFDGNCEEAIDFYKDVFDGEYQVMMRYKDGPPEYSKPEIENKIMHATLSFGNGCELKASDNFFKPINKGNNYHVSIAADDEEQGYAIFSSLMEDGEVTMPYNDVFWGGKFGSGVDKFGIQWMISSPH</sequence>
<dbReference type="InterPro" id="IPR029068">
    <property type="entry name" value="Glyas_Bleomycin-R_OHBP_Dase"/>
</dbReference>
<evidence type="ECO:0000259" key="1">
    <source>
        <dbReference type="Pfam" id="PF00903"/>
    </source>
</evidence>
<reference evidence="2 3" key="1">
    <citation type="submission" date="2019-11" db="EMBL/GenBank/DDBJ databases">
        <title>Winogradskyella ouciana sp. nov., isolated from the hadal seawater of the Mariana Trench.</title>
        <authorList>
            <person name="Liu R."/>
        </authorList>
    </citation>
    <scope>NUCLEOTIDE SEQUENCE [LARGE SCALE GENOMIC DNA]</scope>
    <source>
        <strain evidence="2 3">ZXX205</strain>
    </source>
</reference>
<dbReference type="SUPFAM" id="SSF54593">
    <property type="entry name" value="Glyoxalase/Bleomycin resistance protein/Dihydroxybiphenyl dioxygenase"/>
    <property type="match status" value="1"/>
</dbReference>
<organism evidence="2 3">
    <name type="scientific">Winogradskyella ouciana</name>
    <dbReference type="NCBI Taxonomy" id="2608631"/>
    <lineage>
        <taxon>Bacteria</taxon>
        <taxon>Pseudomonadati</taxon>
        <taxon>Bacteroidota</taxon>
        <taxon>Flavobacteriia</taxon>
        <taxon>Flavobacteriales</taxon>
        <taxon>Flavobacteriaceae</taxon>
        <taxon>Winogradskyella</taxon>
    </lineage>
</organism>
<dbReference type="Pfam" id="PF00903">
    <property type="entry name" value="Glyoxalase"/>
    <property type="match status" value="1"/>
</dbReference>
<feature type="domain" description="Glyoxalase/fosfomycin resistance/dioxygenase" evidence="1">
    <location>
        <begin position="7"/>
        <end position="130"/>
    </location>
</feature>
<keyword evidence="3" id="KW-1185">Reference proteome</keyword>
<evidence type="ECO:0000313" key="2">
    <source>
        <dbReference type="EMBL" id="MTE27516.1"/>
    </source>
</evidence>
<gene>
    <name evidence="2" type="ORF">F1003_11290</name>
</gene>
<dbReference type="PANTHER" id="PTHR33990:SF1">
    <property type="entry name" value="PROTEIN YJDN"/>
    <property type="match status" value="1"/>
</dbReference>
<name>A0A7K1GDZ1_9FLAO</name>
<dbReference type="RefSeq" id="WP_155089534.1">
    <property type="nucleotide sequence ID" value="NZ_WJYA01000006.1"/>
</dbReference>
<comment type="caution">
    <text evidence="2">The sequence shown here is derived from an EMBL/GenBank/DDBJ whole genome shotgun (WGS) entry which is preliminary data.</text>
</comment>
<dbReference type="Proteomes" id="UP000447545">
    <property type="component" value="Unassembled WGS sequence"/>
</dbReference>
<accession>A0A7K1GDZ1</accession>
<protein>
    <submittedName>
        <fullName evidence="2">VOC family protein</fullName>
    </submittedName>
</protein>
<dbReference type="InterPro" id="IPR028973">
    <property type="entry name" value="PhnB-like"/>
</dbReference>
<dbReference type="Gene3D" id="3.10.180.10">
    <property type="entry name" value="2,3-Dihydroxybiphenyl 1,2-Dioxygenase, domain 1"/>
    <property type="match status" value="1"/>
</dbReference>
<evidence type="ECO:0000313" key="3">
    <source>
        <dbReference type="Proteomes" id="UP000447545"/>
    </source>
</evidence>
<dbReference type="PANTHER" id="PTHR33990">
    <property type="entry name" value="PROTEIN YJDN-RELATED"/>
    <property type="match status" value="1"/>
</dbReference>
<dbReference type="CDD" id="cd06588">
    <property type="entry name" value="PhnB_like"/>
    <property type="match status" value="1"/>
</dbReference>
<dbReference type="EMBL" id="WJYA01000006">
    <property type="protein sequence ID" value="MTE27516.1"/>
    <property type="molecule type" value="Genomic_DNA"/>
</dbReference>
<proteinExistence type="predicted"/>
<dbReference type="InterPro" id="IPR004360">
    <property type="entry name" value="Glyas_Fos-R_dOase_dom"/>
</dbReference>